<proteinExistence type="predicted"/>
<dbReference type="Proteomes" id="UP000821865">
    <property type="component" value="Chromosome 1"/>
</dbReference>
<gene>
    <name evidence="1" type="ORF">HPB49_015240</name>
</gene>
<sequence>MRFHLFRISLAISARFCVFEYLAVTLNFRSTLSAHHPEPLASARRPRTNSPSDVETIGSCYTYSWVHESRVYSITFDETTDVSHTSQSSLLRRYVHKNVVQEDFVYPRSDSDAVDANVTEPILTGRVLGEQV</sequence>
<keyword evidence="2" id="KW-1185">Reference proteome</keyword>
<evidence type="ECO:0000313" key="2">
    <source>
        <dbReference type="Proteomes" id="UP000821865"/>
    </source>
</evidence>
<comment type="caution">
    <text evidence="1">The sequence shown here is derived from an EMBL/GenBank/DDBJ whole genome shotgun (WGS) entry which is preliminary data.</text>
</comment>
<protein>
    <submittedName>
        <fullName evidence="1">Uncharacterized protein</fullName>
    </submittedName>
</protein>
<reference evidence="1" key="1">
    <citation type="submission" date="2020-05" db="EMBL/GenBank/DDBJ databases">
        <title>Large-scale comparative analyses of tick genomes elucidate their genetic diversity and vector capacities.</title>
        <authorList>
            <person name="Jia N."/>
            <person name="Wang J."/>
            <person name="Shi W."/>
            <person name="Du L."/>
            <person name="Sun Y."/>
            <person name="Zhan W."/>
            <person name="Jiang J."/>
            <person name="Wang Q."/>
            <person name="Zhang B."/>
            <person name="Ji P."/>
            <person name="Sakyi L.B."/>
            <person name="Cui X."/>
            <person name="Yuan T."/>
            <person name="Jiang B."/>
            <person name="Yang W."/>
            <person name="Lam T.T.-Y."/>
            <person name="Chang Q."/>
            <person name="Ding S."/>
            <person name="Wang X."/>
            <person name="Zhu J."/>
            <person name="Ruan X."/>
            <person name="Zhao L."/>
            <person name="Wei J."/>
            <person name="Que T."/>
            <person name="Du C."/>
            <person name="Cheng J."/>
            <person name="Dai P."/>
            <person name="Han X."/>
            <person name="Huang E."/>
            <person name="Gao Y."/>
            <person name="Liu J."/>
            <person name="Shao H."/>
            <person name="Ye R."/>
            <person name="Li L."/>
            <person name="Wei W."/>
            <person name="Wang X."/>
            <person name="Wang C."/>
            <person name="Yang T."/>
            <person name="Huo Q."/>
            <person name="Li W."/>
            <person name="Guo W."/>
            <person name="Chen H."/>
            <person name="Zhou L."/>
            <person name="Ni X."/>
            <person name="Tian J."/>
            <person name="Zhou Y."/>
            <person name="Sheng Y."/>
            <person name="Liu T."/>
            <person name="Pan Y."/>
            <person name="Xia L."/>
            <person name="Li J."/>
            <person name="Zhao F."/>
            <person name="Cao W."/>
        </authorList>
    </citation>
    <scope>NUCLEOTIDE SEQUENCE</scope>
    <source>
        <strain evidence="1">Dsil-2018</strain>
    </source>
</reference>
<evidence type="ECO:0000313" key="1">
    <source>
        <dbReference type="EMBL" id="KAH7980354.1"/>
    </source>
</evidence>
<dbReference type="EMBL" id="CM023470">
    <property type="protein sequence ID" value="KAH7980354.1"/>
    <property type="molecule type" value="Genomic_DNA"/>
</dbReference>
<accession>A0ACB8E206</accession>
<name>A0ACB8E206_DERSI</name>
<organism evidence="1 2">
    <name type="scientific">Dermacentor silvarum</name>
    <name type="common">Tick</name>
    <dbReference type="NCBI Taxonomy" id="543639"/>
    <lineage>
        <taxon>Eukaryota</taxon>
        <taxon>Metazoa</taxon>
        <taxon>Ecdysozoa</taxon>
        <taxon>Arthropoda</taxon>
        <taxon>Chelicerata</taxon>
        <taxon>Arachnida</taxon>
        <taxon>Acari</taxon>
        <taxon>Parasitiformes</taxon>
        <taxon>Ixodida</taxon>
        <taxon>Ixodoidea</taxon>
        <taxon>Ixodidae</taxon>
        <taxon>Rhipicephalinae</taxon>
        <taxon>Dermacentor</taxon>
    </lineage>
</organism>